<reference evidence="1 2" key="1">
    <citation type="journal article" date="2018" name="Mycol. Prog.">
        <title>Coniella lustricola, a new species from submerged detritus.</title>
        <authorList>
            <person name="Raudabaugh D.B."/>
            <person name="Iturriaga T."/>
            <person name="Carver A."/>
            <person name="Mondo S."/>
            <person name="Pangilinan J."/>
            <person name="Lipzen A."/>
            <person name="He G."/>
            <person name="Amirebrahimi M."/>
            <person name="Grigoriev I.V."/>
            <person name="Miller A.N."/>
        </authorList>
    </citation>
    <scope>NUCLEOTIDE SEQUENCE [LARGE SCALE GENOMIC DNA]</scope>
    <source>
        <strain evidence="1 2">B22-T-1</strain>
    </source>
</reference>
<evidence type="ECO:0000313" key="2">
    <source>
        <dbReference type="Proteomes" id="UP000241462"/>
    </source>
</evidence>
<proteinExistence type="predicted"/>
<sequence length="150" mass="16668">MQLPSCLLVGMASRSFRLFAAHPRPLHVVRPSLKLPASPAKSSQPVGFSIPAALIRGGKQNNTIQHLCILQSSKPVPLPWTQPSNQQLCWRPNAKRLEPTFCTHPAASLVEPPGANHQRLCWDRCCADQVRTWVLQGLAARIDHQRFSNL</sequence>
<organism evidence="1 2">
    <name type="scientific">Coniella lustricola</name>
    <dbReference type="NCBI Taxonomy" id="2025994"/>
    <lineage>
        <taxon>Eukaryota</taxon>
        <taxon>Fungi</taxon>
        <taxon>Dikarya</taxon>
        <taxon>Ascomycota</taxon>
        <taxon>Pezizomycotina</taxon>
        <taxon>Sordariomycetes</taxon>
        <taxon>Sordariomycetidae</taxon>
        <taxon>Diaporthales</taxon>
        <taxon>Schizoparmaceae</taxon>
        <taxon>Coniella</taxon>
    </lineage>
</organism>
<dbReference type="Proteomes" id="UP000241462">
    <property type="component" value="Unassembled WGS sequence"/>
</dbReference>
<dbReference type="EMBL" id="KZ678375">
    <property type="protein sequence ID" value="PSS03391.1"/>
    <property type="molecule type" value="Genomic_DNA"/>
</dbReference>
<keyword evidence="2" id="KW-1185">Reference proteome</keyword>
<protein>
    <submittedName>
        <fullName evidence="1">Uncharacterized protein</fullName>
    </submittedName>
</protein>
<evidence type="ECO:0000313" key="1">
    <source>
        <dbReference type="EMBL" id="PSS03391.1"/>
    </source>
</evidence>
<dbReference type="AlphaFoldDB" id="A0A2T3AM56"/>
<dbReference type="InParanoid" id="A0A2T3AM56"/>
<accession>A0A2T3AM56</accession>
<gene>
    <name evidence="1" type="ORF">BD289DRAFT_421155</name>
</gene>
<name>A0A2T3AM56_9PEZI</name>